<dbReference type="Proteomes" id="UP000444401">
    <property type="component" value="Unassembled WGS sequence"/>
</dbReference>
<sequence>MPSLARSRFLAVLALPLLGACATVPAPSAGGNTPDRPGSAQPAPPPTRPAPPPASAGFRAPRVMDLPGLEGVIGADAEALERTFGTARLNVWEGDARKLQFTGEACVLDVYLYPLRPGAEPTATYVDARRASDGLDVDRAACVAALRRR</sequence>
<protein>
    <recommendedName>
        <fullName evidence="5">Lipoprotein</fullName>
    </recommendedName>
</protein>
<dbReference type="EMBL" id="WTYO01000003">
    <property type="protein sequence ID" value="MXO68909.1"/>
    <property type="molecule type" value="Genomic_DNA"/>
</dbReference>
<feature type="compositionally biased region" description="Pro residues" evidence="1">
    <location>
        <begin position="42"/>
        <end position="54"/>
    </location>
</feature>
<feature type="region of interest" description="Disordered" evidence="1">
    <location>
        <begin position="27"/>
        <end position="61"/>
    </location>
</feature>
<proteinExistence type="predicted"/>
<keyword evidence="4" id="KW-1185">Reference proteome</keyword>
<accession>A0ABW9UY88</accession>
<evidence type="ECO:0000313" key="3">
    <source>
        <dbReference type="EMBL" id="MXO68909.1"/>
    </source>
</evidence>
<evidence type="ECO:0000256" key="2">
    <source>
        <dbReference type="SAM" id="SignalP"/>
    </source>
</evidence>
<evidence type="ECO:0000313" key="4">
    <source>
        <dbReference type="Proteomes" id="UP000444401"/>
    </source>
</evidence>
<reference evidence="3 4" key="1">
    <citation type="submission" date="2019-12" db="EMBL/GenBank/DDBJ databases">
        <title>Genomic-based taxomic classification of the family Erythrobacteraceae.</title>
        <authorList>
            <person name="Xu L."/>
        </authorList>
    </citation>
    <scope>NUCLEOTIDE SEQUENCE [LARGE SCALE GENOMIC DNA]</scope>
    <source>
        <strain evidence="3 4">H32</strain>
    </source>
</reference>
<dbReference type="RefSeq" id="WP_160733511.1">
    <property type="nucleotide sequence ID" value="NZ_CP139719.1"/>
</dbReference>
<name>A0ABW9UY88_9SPHN</name>
<keyword evidence="2" id="KW-0732">Signal</keyword>
<feature type="chain" id="PRO_5047071638" description="Lipoprotein" evidence="2">
    <location>
        <begin position="23"/>
        <end position="149"/>
    </location>
</feature>
<organism evidence="3 4">
    <name type="scientific">Pelagerythrobacter marinus</name>
    <dbReference type="NCBI Taxonomy" id="538382"/>
    <lineage>
        <taxon>Bacteria</taxon>
        <taxon>Pseudomonadati</taxon>
        <taxon>Pseudomonadota</taxon>
        <taxon>Alphaproteobacteria</taxon>
        <taxon>Sphingomonadales</taxon>
        <taxon>Erythrobacteraceae</taxon>
        <taxon>Pelagerythrobacter</taxon>
    </lineage>
</organism>
<feature type="signal peptide" evidence="2">
    <location>
        <begin position="1"/>
        <end position="22"/>
    </location>
</feature>
<gene>
    <name evidence="3" type="ORF">GRI72_08725</name>
</gene>
<evidence type="ECO:0000256" key="1">
    <source>
        <dbReference type="SAM" id="MobiDB-lite"/>
    </source>
</evidence>
<comment type="caution">
    <text evidence="3">The sequence shown here is derived from an EMBL/GenBank/DDBJ whole genome shotgun (WGS) entry which is preliminary data.</text>
</comment>
<dbReference type="PROSITE" id="PS51257">
    <property type="entry name" value="PROKAR_LIPOPROTEIN"/>
    <property type="match status" value="1"/>
</dbReference>
<evidence type="ECO:0008006" key="5">
    <source>
        <dbReference type="Google" id="ProtNLM"/>
    </source>
</evidence>